<gene>
    <name evidence="1" type="ORF">J4Q44_G00128340</name>
</gene>
<organism evidence="1 2">
    <name type="scientific">Coregonus suidteri</name>
    <dbReference type="NCBI Taxonomy" id="861788"/>
    <lineage>
        <taxon>Eukaryota</taxon>
        <taxon>Metazoa</taxon>
        <taxon>Chordata</taxon>
        <taxon>Craniata</taxon>
        <taxon>Vertebrata</taxon>
        <taxon>Euteleostomi</taxon>
        <taxon>Actinopterygii</taxon>
        <taxon>Neopterygii</taxon>
        <taxon>Teleostei</taxon>
        <taxon>Protacanthopterygii</taxon>
        <taxon>Salmoniformes</taxon>
        <taxon>Salmonidae</taxon>
        <taxon>Coregoninae</taxon>
        <taxon>Coregonus</taxon>
    </lineage>
</organism>
<keyword evidence="2" id="KW-1185">Reference proteome</keyword>
<evidence type="ECO:0000313" key="1">
    <source>
        <dbReference type="EMBL" id="KAK6317434.1"/>
    </source>
</evidence>
<comment type="caution">
    <text evidence="1">The sequence shown here is derived from an EMBL/GenBank/DDBJ whole genome shotgun (WGS) entry which is preliminary data.</text>
</comment>
<reference evidence="1 2" key="1">
    <citation type="submission" date="2021-04" db="EMBL/GenBank/DDBJ databases">
        <authorList>
            <person name="De Guttry C."/>
            <person name="Zahm M."/>
            <person name="Klopp C."/>
            <person name="Cabau C."/>
            <person name="Louis A."/>
            <person name="Berthelot C."/>
            <person name="Parey E."/>
            <person name="Roest Crollius H."/>
            <person name="Montfort J."/>
            <person name="Robinson-Rechavi M."/>
            <person name="Bucao C."/>
            <person name="Bouchez O."/>
            <person name="Gislard M."/>
            <person name="Lluch J."/>
            <person name="Milhes M."/>
            <person name="Lampietro C."/>
            <person name="Lopez Roques C."/>
            <person name="Donnadieu C."/>
            <person name="Braasch I."/>
            <person name="Desvignes T."/>
            <person name="Postlethwait J."/>
            <person name="Bobe J."/>
            <person name="Wedekind C."/>
            <person name="Guiguen Y."/>
        </authorList>
    </citation>
    <scope>NUCLEOTIDE SEQUENCE [LARGE SCALE GENOMIC DNA]</scope>
    <source>
        <strain evidence="1">Cs_M1</strain>
        <tissue evidence="1">Blood</tissue>
    </source>
</reference>
<dbReference type="Proteomes" id="UP001356427">
    <property type="component" value="Unassembled WGS sequence"/>
</dbReference>
<sequence>MSTLEALMIRYQNCYYWNLSYVHIHPSRSPGHANLHINENGEDLLSTGAYVGHISARCCYSCGDGREVWLHHVIHRSLHLHRRDLPHCCQECWRRNVSSAARIGTIAAPYVIYLGSINKYLPYIIMGSMTVASSALNLFLPETFRKELPETVEQMQQCKGLCRQVPRNANILKKGGDTPAILNEVKF</sequence>
<name>A0AAN8QVH9_9TELE</name>
<proteinExistence type="predicted"/>
<protein>
    <submittedName>
        <fullName evidence="1">Uncharacterized protein</fullName>
    </submittedName>
</protein>
<dbReference type="AlphaFoldDB" id="A0AAN8QVH9"/>
<accession>A0AAN8QVH9</accession>
<evidence type="ECO:0000313" key="2">
    <source>
        <dbReference type="Proteomes" id="UP001356427"/>
    </source>
</evidence>
<dbReference type="EMBL" id="JAGTTL010000010">
    <property type="protein sequence ID" value="KAK6317434.1"/>
    <property type="molecule type" value="Genomic_DNA"/>
</dbReference>